<reference evidence="10" key="1">
    <citation type="submission" date="2009-10" db="EMBL/GenBank/DDBJ databases">
        <title>Complete sequence of Bacillus selenitireducens MLS10.</title>
        <authorList>
            <consortium name="US DOE Joint Genome Institute"/>
            <person name="Lucas S."/>
            <person name="Copeland A."/>
            <person name="Lapidus A."/>
            <person name="Glavina del Rio T."/>
            <person name="Dalin E."/>
            <person name="Tice H."/>
            <person name="Bruce D."/>
            <person name="Goodwin L."/>
            <person name="Pitluck S."/>
            <person name="Sims D."/>
            <person name="Brettin T."/>
            <person name="Detter J.C."/>
            <person name="Han C."/>
            <person name="Larimer F."/>
            <person name="Land M."/>
            <person name="Hauser L."/>
            <person name="Kyrpides N."/>
            <person name="Ovchinnikova G."/>
            <person name="Stolz J."/>
        </authorList>
    </citation>
    <scope>NUCLEOTIDE SEQUENCE [LARGE SCALE GENOMIC DNA]</scope>
    <source>
        <strain evidence="10">MLS10</strain>
    </source>
</reference>
<dbReference type="AlphaFoldDB" id="D6XY63"/>
<protein>
    <recommendedName>
        <fullName evidence="6">Dihydrolipoamide acetyltransferase component of pyruvate dehydrogenase complex</fullName>
        <ecNumber evidence="6">2.3.1.-</ecNumber>
    </recommendedName>
</protein>
<organism evidence="10 11">
    <name type="scientific">Bacillus selenitireducens (strain ATCC 700615 / DSM 15326 / MLS10)</name>
    <dbReference type="NCBI Taxonomy" id="439292"/>
    <lineage>
        <taxon>Bacteria</taxon>
        <taxon>Bacillati</taxon>
        <taxon>Bacillota</taxon>
        <taxon>Bacilli</taxon>
        <taxon>Bacillales</taxon>
        <taxon>Bacillaceae</taxon>
        <taxon>Salisediminibacterium</taxon>
    </lineage>
</organism>
<evidence type="ECO:0000313" key="11">
    <source>
        <dbReference type="Proteomes" id="UP000000271"/>
    </source>
</evidence>
<dbReference type="GO" id="GO:0016407">
    <property type="term" value="F:acetyltransferase activity"/>
    <property type="evidence" value="ECO:0007669"/>
    <property type="project" value="TreeGrafter"/>
</dbReference>
<dbReference type="Gene3D" id="3.30.559.10">
    <property type="entry name" value="Chloramphenicol acetyltransferase-like domain"/>
    <property type="match status" value="1"/>
</dbReference>
<dbReference type="GO" id="GO:0005737">
    <property type="term" value="C:cytoplasm"/>
    <property type="evidence" value="ECO:0007669"/>
    <property type="project" value="TreeGrafter"/>
</dbReference>
<dbReference type="KEGG" id="bse:Bsel_0600"/>
<name>D6XY63_BACIE</name>
<dbReference type="PROSITE" id="PS51826">
    <property type="entry name" value="PSBD"/>
    <property type="match status" value="1"/>
</dbReference>
<keyword evidence="3 6" id="KW-0808">Transferase</keyword>
<keyword evidence="4 6" id="KW-0450">Lipoyl</keyword>
<evidence type="ECO:0000313" key="10">
    <source>
        <dbReference type="EMBL" id="ADH98136.1"/>
    </source>
</evidence>
<evidence type="ECO:0000256" key="6">
    <source>
        <dbReference type="RuleBase" id="RU003423"/>
    </source>
</evidence>
<feature type="region of interest" description="Disordered" evidence="7">
    <location>
        <begin position="167"/>
        <end position="188"/>
    </location>
</feature>
<dbReference type="RefSeq" id="WP_013171565.1">
    <property type="nucleotide sequence ID" value="NC_014219.1"/>
</dbReference>
<evidence type="ECO:0000259" key="9">
    <source>
        <dbReference type="PROSITE" id="PS51826"/>
    </source>
</evidence>
<dbReference type="STRING" id="439292.Bsel_0600"/>
<dbReference type="Gene3D" id="2.40.50.100">
    <property type="match status" value="1"/>
</dbReference>
<evidence type="ECO:0000256" key="5">
    <source>
        <dbReference type="ARBA" id="ARBA00023315"/>
    </source>
</evidence>
<dbReference type="Gene3D" id="4.10.320.10">
    <property type="entry name" value="E3-binding domain"/>
    <property type="match status" value="1"/>
</dbReference>
<accession>D6XY63</accession>
<sequence>MAKELVMPKMGMSMEEGTVVLWHKQEGDAVKKGEPVAAISSEKIENDVEAPEDGVLLNIRVQADETVKVGDIIGVIGAAGEAVPEAELAEDTAQESAAASHSASSASENEAVRATSPEPATERRIRVSPAAKKLAKEKGVDIALVSGSGPKGRITREDILRAAEETLTPSVAPTATEPEEVPTAERPGTKDYAGIRKVIGERMHESLSGTAQLTIMRYADVTGLMVFRQDTNRALESVSAGKKFTITDLIAKAVVLALKKHPFMNSTLQDGVIYEYRHIHLGIAASMERGLMVPVVRDADRLNLAALSGRIRDLGHKAKDNRLTQDEMKGSTFTITNLGASGIGFFTPILNPPETGILGVGAGESFVSMINGEVTEGTRIPLSLTFDHRIVDGEPASQFLMTVTELLEKPHALFSLEDWPQ</sequence>
<comment type="similarity">
    <text evidence="2 6">Belongs to the 2-oxoacid dehydrogenase family.</text>
</comment>
<proteinExistence type="inferred from homology"/>
<dbReference type="InterPro" id="IPR050743">
    <property type="entry name" value="2-oxoacid_DH_E2_comp"/>
</dbReference>
<evidence type="ECO:0000256" key="4">
    <source>
        <dbReference type="ARBA" id="ARBA00022823"/>
    </source>
</evidence>
<keyword evidence="11" id="KW-1185">Reference proteome</keyword>
<dbReference type="CDD" id="cd06849">
    <property type="entry name" value="lipoyl_domain"/>
    <property type="match status" value="1"/>
</dbReference>
<dbReference type="PROSITE" id="PS50968">
    <property type="entry name" value="BIOTINYL_LIPOYL"/>
    <property type="match status" value="1"/>
</dbReference>
<keyword evidence="5 6" id="KW-0012">Acyltransferase</keyword>
<dbReference type="GO" id="GO:0031405">
    <property type="term" value="F:lipoic acid binding"/>
    <property type="evidence" value="ECO:0007669"/>
    <property type="project" value="TreeGrafter"/>
</dbReference>
<dbReference type="InterPro" id="IPR001078">
    <property type="entry name" value="2-oxoacid_DH_actylTfrase"/>
</dbReference>
<dbReference type="Pfam" id="PF00198">
    <property type="entry name" value="2-oxoacid_dh"/>
    <property type="match status" value="1"/>
</dbReference>
<evidence type="ECO:0000256" key="2">
    <source>
        <dbReference type="ARBA" id="ARBA00007317"/>
    </source>
</evidence>
<dbReference type="OrthoDB" id="9805770at2"/>
<dbReference type="PANTHER" id="PTHR43178:SF5">
    <property type="entry name" value="LIPOAMIDE ACYLTRANSFERASE COMPONENT OF BRANCHED-CHAIN ALPHA-KETO ACID DEHYDROGENASE COMPLEX, MITOCHONDRIAL"/>
    <property type="match status" value="1"/>
</dbReference>
<dbReference type="Pfam" id="PF00364">
    <property type="entry name" value="Biotin_lipoyl"/>
    <property type="match status" value="1"/>
</dbReference>
<dbReference type="InterPro" id="IPR011053">
    <property type="entry name" value="Single_hybrid_motif"/>
</dbReference>
<dbReference type="Proteomes" id="UP000000271">
    <property type="component" value="Chromosome"/>
</dbReference>
<feature type="domain" description="Lipoyl-binding" evidence="8">
    <location>
        <begin position="2"/>
        <end position="77"/>
    </location>
</feature>
<dbReference type="Pfam" id="PF02817">
    <property type="entry name" value="E3_binding"/>
    <property type="match status" value="1"/>
</dbReference>
<evidence type="ECO:0000256" key="1">
    <source>
        <dbReference type="ARBA" id="ARBA00001938"/>
    </source>
</evidence>
<dbReference type="InterPro" id="IPR023213">
    <property type="entry name" value="CAT-like_dom_sf"/>
</dbReference>
<comment type="cofactor">
    <cofactor evidence="1 6">
        <name>(R)-lipoate</name>
        <dbReference type="ChEBI" id="CHEBI:83088"/>
    </cofactor>
</comment>
<dbReference type="InterPro" id="IPR036625">
    <property type="entry name" value="E3-bd_dom_sf"/>
</dbReference>
<evidence type="ECO:0000256" key="3">
    <source>
        <dbReference type="ARBA" id="ARBA00022679"/>
    </source>
</evidence>
<feature type="compositionally biased region" description="Low complexity" evidence="7">
    <location>
        <begin position="95"/>
        <end position="109"/>
    </location>
</feature>
<dbReference type="SUPFAM" id="SSF52777">
    <property type="entry name" value="CoA-dependent acyltransferases"/>
    <property type="match status" value="1"/>
</dbReference>
<gene>
    <name evidence="10" type="ordered locus">Bsel_0600</name>
</gene>
<dbReference type="InterPro" id="IPR004167">
    <property type="entry name" value="PSBD"/>
</dbReference>
<dbReference type="SUPFAM" id="SSF51230">
    <property type="entry name" value="Single hybrid motif"/>
    <property type="match status" value="1"/>
</dbReference>
<feature type="region of interest" description="Disordered" evidence="7">
    <location>
        <begin position="89"/>
        <end position="125"/>
    </location>
</feature>
<dbReference type="SUPFAM" id="SSF47005">
    <property type="entry name" value="Peripheral subunit-binding domain of 2-oxo acid dehydrogenase complex"/>
    <property type="match status" value="1"/>
</dbReference>
<dbReference type="InterPro" id="IPR000089">
    <property type="entry name" value="Biotin_lipoyl"/>
</dbReference>
<dbReference type="EMBL" id="CP001791">
    <property type="protein sequence ID" value="ADH98136.1"/>
    <property type="molecule type" value="Genomic_DNA"/>
</dbReference>
<feature type="domain" description="Peripheral subunit-binding (PSBD)" evidence="9">
    <location>
        <begin position="126"/>
        <end position="163"/>
    </location>
</feature>
<dbReference type="eggNOG" id="COG0508">
    <property type="taxonomic scope" value="Bacteria"/>
</dbReference>
<dbReference type="PANTHER" id="PTHR43178">
    <property type="entry name" value="DIHYDROLIPOAMIDE ACETYLTRANSFERASE COMPONENT OF PYRUVATE DEHYDROGENASE COMPLEX"/>
    <property type="match status" value="1"/>
</dbReference>
<dbReference type="EC" id="2.3.1.-" evidence="6"/>
<evidence type="ECO:0000256" key="7">
    <source>
        <dbReference type="SAM" id="MobiDB-lite"/>
    </source>
</evidence>
<evidence type="ECO:0000259" key="8">
    <source>
        <dbReference type="PROSITE" id="PS50968"/>
    </source>
</evidence>
<dbReference type="HOGENOM" id="CLU_016733_0_0_9"/>